<keyword evidence="2" id="KW-1185">Reference proteome</keyword>
<sequence>MNNTKWYLIKLRGDANKLSFTSVEACEIAKKIGIDFTKEKFDLKQFTKGINVELEHGTKFKNANVTNNDPILTGKIAYAHLLEFPDYYTRLEQLEKEANAYWSKTK</sequence>
<dbReference type="Pfam" id="PF18905">
    <property type="entry name" value="DUF5661"/>
    <property type="match status" value="1"/>
</dbReference>
<evidence type="ECO:0000313" key="1">
    <source>
        <dbReference type="EMBL" id="EKY22607.1"/>
    </source>
</evidence>
<dbReference type="OrthoDB" id="5515006at2"/>
<dbReference type="STRING" id="545697.HMPREF0216_03198"/>
<dbReference type="eggNOG" id="ENOG5031CTK">
    <property type="taxonomic scope" value="Bacteria"/>
</dbReference>
<accession>L1Q4R6</accession>
<dbReference type="Proteomes" id="UP000010420">
    <property type="component" value="Unassembled WGS sequence"/>
</dbReference>
<organism evidence="1 2">
    <name type="scientific">Clostridium celatum DSM 1785</name>
    <dbReference type="NCBI Taxonomy" id="545697"/>
    <lineage>
        <taxon>Bacteria</taxon>
        <taxon>Bacillati</taxon>
        <taxon>Bacillota</taxon>
        <taxon>Clostridia</taxon>
        <taxon>Eubacteriales</taxon>
        <taxon>Clostridiaceae</taxon>
        <taxon>Clostridium</taxon>
    </lineage>
</organism>
<dbReference type="EMBL" id="AMEZ01000121">
    <property type="protein sequence ID" value="EKY22607.1"/>
    <property type="molecule type" value="Genomic_DNA"/>
</dbReference>
<gene>
    <name evidence="1" type="ORF">HMPREF0216_03198</name>
</gene>
<proteinExistence type="predicted"/>
<dbReference type="InterPro" id="IPR043720">
    <property type="entry name" value="DUF5661"/>
</dbReference>
<evidence type="ECO:0000313" key="2">
    <source>
        <dbReference type="Proteomes" id="UP000010420"/>
    </source>
</evidence>
<dbReference type="AlphaFoldDB" id="L1Q4R6"/>
<protein>
    <submittedName>
        <fullName evidence="1">Uncharacterized protein</fullName>
    </submittedName>
</protein>
<name>L1Q4R6_9CLOT</name>
<dbReference type="PATRIC" id="fig|545697.3.peg.3131"/>
<reference evidence="1 2" key="1">
    <citation type="submission" date="2012-05" db="EMBL/GenBank/DDBJ databases">
        <authorList>
            <person name="Weinstock G."/>
            <person name="Sodergren E."/>
            <person name="Lobos E.A."/>
            <person name="Fulton L."/>
            <person name="Fulton R."/>
            <person name="Courtney L."/>
            <person name="Fronick C."/>
            <person name="O'Laughlin M."/>
            <person name="Godfrey J."/>
            <person name="Wilson R.M."/>
            <person name="Miner T."/>
            <person name="Farmer C."/>
            <person name="Delehaunty K."/>
            <person name="Cordes M."/>
            <person name="Minx P."/>
            <person name="Tomlinson C."/>
            <person name="Chen J."/>
            <person name="Wollam A."/>
            <person name="Pepin K.H."/>
            <person name="Bhonagiri V."/>
            <person name="Zhang X."/>
            <person name="Suruliraj S."/>
            <person name="Warren W."/>
            <person name="Mitreva M."/>
            <person name="Mardis E.R."/>
            <person name="Wilson R.K."/>
        </authorList>
    </citation>
    <scope>NUCLEOTIDE SEQUENCE [LARGE SCALE GENOMIC DNA]</scope>
    <source>
        <strain evidence="1 2">DSM 1785</strain>
    </source>
</reference>
<dbReference type="RefSeq" id="WP_005215868.1">
    <property type="nucleotide sequence ID" value="NZ_KB291706.1"/>
</dbReference>
<dbReference type="HOGENOM" id="CLU_168064_0_0_9"/>
<comment type="caution">
    <text evidence="1">The sequence shown here is derived from an EMBL/GenBank/DDBJ whole genome shotgun (WGS) entry which is preliminary data.</text>
</comment>